<protein>
    <submittedName>
        <fullName evidence="1">L-2-amino-thiazoline-4-carboxylic acid hydrolase</fullName>
    </submittedName>
</protein>
<dbReference type="EMBL" id="JANCLT010000002">
    <property type="protein sequence ID" value="MCP8967916.1"/>
    <property type="molecule type" value="Genomic_DNA"/>
</dbReference>
<dbReference type="AlphaFoldDB" id="A0AA42BP09"/>
<reference evidence="1" key="1">
    <citation type="submission" date="2022-07" db="EMBL/GenBank/DDBJ databases">
        <authorList>
            <person name="Li W.-J."/>
            <person name="Deng Q.-Q."/>
        </authorList>
    </citation>
    <scope>NUCLEOTIDE SEQUENCE</scope>
    <source>
        <strain evidence="1">SYSU M60031</strain>
    </source>
</reference>
<dbReference type="Proteomes" id="UP001156102">
    <property type="component" value="Unassembled WGS sequence"/>
</dbReference>
<gene>
    <name evidence="1" type="ORF">NK662_05105</name>
</gene>
<keyword evidence="2" id="KW-1185">Reference proteome</keyword>
<keyword evidence="1" id="KW-0378">Hydrolase</keyword>
<dbReference type="RefSeq" id="WP_254757821.1">
    <property type="nucleotide sequence ID" value="NZ_JANCLT010000002.1"/>
</dbReference>
<organism evidence="1 2">
    <name type="scientific">Ectobacillus ponti</name>
    <dbReference type="NCBI Taxonomy" id="2961894"/>
    <lineage>
        <taxon>Bacteria</taxon>
        <taxon>Bacillati</taxon>
        <taxon>Bacillota</taxon>
        <taxon>Bacilli</taxon>
        <taxon>Bacillales</taxon>
        <taxon>Bacillaceae</taxon>
        <taxon>Ectobacillus</taxon>
    </lineage>
</organism>
<name>A0AA42BP09_9BACI</name>
<dbReference type="InterPro" id="IPR026002">
    <property type="entry name" value="ATC_hydrolase-like"/>
</dbReference>
<comment type="caution">
    <text evidence="1">The sequence shown here is derived from an EMBL/GenBank/DDBJ whole genome shotgun (WGS) entry which is preliminary data.</text>
</comment>
<evidence type="ECO:0000313" key="2">
    <source>
        <dbReference type="Proteomes" id="UP001156102"/>
    </source>
</evidence>
<accession>A0AA42BP09</accession>
<dbReference type="GO" id="GO:0016787">
    <property type="term" value="F:hydrolase activity"/>
    <property type="evidence" value="ECO:0007669"/>
    <property type="project" value="UniProtKB-KW"/>
</dbReference>
<dbReference type="Pfam" id="PF14196">
    <property type="entry name" value="ATC_hydrolase"/>
    <property type="match status" value="1"/>
</dbReference>
<proteinExistence type="predicted"/>
<sequence length="199" mass="23936">MLEGFIERQYWKGMSKKVEAGMLKEMQSRYPRIREENQHWATDRPTAFNLMFASLVLASFQVMRERGVADWEDILRYSLIERTRKQQQLWMKLYLLIDRSPFRRIVWISKTKQVKHYGKEHFTHEIVKDTGRSYHLHIKKCFFFSFFRSNQALEVMPLFCAMDDVWGVLLKSGKHGVSFRRPQLLSKGDAHCFFEFEKL</sequence>
<evidence type="ECO:0000313" key="1">
    <source>
        <dbReference type="EMBL" id="MCP8967916.1"/>
    </source>
</evidence>